<protein>
    <recommendedName>
        <fullName evidence="10">Galactose-1-phosphate uridylyltransferase</fullName>
        <shortName evidence="10">Gal-1-P uridylyltransferase</shortName>
        <ecNumber evidence="10">2.7.7.12</ecNumber>
    </recommendedName>
    <alternativeName>
        <fullName evidence="10">UDP-glucose--hexose-1-phosphate uridylyltransferase</fullName>
    </alternativeName>
</protein>
<dbReference type="EC" id="2.7.7.12" evidence="10"/>
<dbReference type="PIRSF" id="PIRSF006005">
    <property type="entry name" value="GalT_BS"/>
    <property type="match status" value="1"/>
</dbReference>
<evidence type="ECO:0000256" key="3">
    <source>
        <dbReference type="ARBA" id="ARBA00004947"/>
    </source>
</evidence>
<evidence type="ECO:0000256" key="6">
    <source>
        <dbReference type="ARBA" id="ARBA00022679"/>
    </source>
</evidence>
<comment type="similarity">
    <text evidence="4 10">Belongs to the galactose-1-phosphate uridylyltransferase type 2 family.</text>
</comment>
<evidence type="ECO:0000256" key="7">
    <source>
        <dbReference type="ARBA" id="ARBA00022695"/>
    </source>
</evidence>
<evidence type="ECO:0000313" key="13">
    <source>
        <dbReference type="EMBL" id="MFD1224476.1"/>
    </source>
</evidence>
<evidence type="ECO:0000256" key="5">
    <source>
        <dbReference type="ARBA" id="ARBA00022490"/>
    </source>
</evidence>
<evidence type="ECO:0000256" key="1">
    <source>
        <dbReference type="ARBA" id="ARBA00001107"/>
    </source>
</evidence>
<feature type="domain" description="Galactose-1-phosphate uridyl transferase C-terminal" evidence="12">
    <location>
        <begin position="259"/>
        <end position="441"/>
    </location>
</feature>
<dbReference type="Pfam" id="PF02744">
    <property type="entry name" value="GalP_UDP_tr_C"/>
    <property type="match status" value="1"/>
</dbReference>
<feature type="domain" description="Galactose-1-phosphate uridyl transferase N-terminal" evidence="11">
    <location>
        <begin position="65"/>
        <end position="243"/>
    </location>
</feature>
<evidence type="ECO:0000256" key="4">
    <source>
        <dbReference type="ARBA" id="ARBA00008706"/>
    </source>
</evidence>
<keyword evidence="8 10" id="KW-0299">Galactose metabolism</keyword>
<evidence type="ECO:0000259" key="11">
    <source>
        <dbReference type="Pfam" id="PF01087"/>
    </source>
</evidence>
<evidence type="ECO:0000256" key="10">
    <source>
        <dbReference type="HAMAP-Rule" id="MF_00571"/>
    </source>
</evidence>
<dbReference type="GO" id="GO:0016779">
    <property type="term" value="F:nucleotidyltransferase activity"/>
    <property type="evidence" value="ECO:0007669"/>
    <property type="project" value="UniProtKB-KW"/>
</dbReference>
<evidence type="ECO:0000256" key="2">
    <source>
        <dbReference type="ARBA" id="ARBA00004496"/>
    </source>
</evidence>
<dbReference type="InterPro" id="IPR005849">
    <property type="entry name" value="GalP_Utransf_N"/>
</dbReference>
<reference evidence="14" key="1">
    <citation type="journal article" date="2019" name="Int. J. Syst. Evol. Microbiol.">
        <title>The Global Catalogue of Microorganisms (GCM) 10K type strain sequencing project: providing services to taxonomists for standard genome sequencing and annotation.</title>
        <authorList>
            <consortium name="The Broad Institute Genomics Platform"/>
            <consortium name="The Broad Institute Genome Sequencing Center for Infectious Disease"/>
            <person name="Wu L."/>
            <person name="Ma J."/>
        </authorList>
    </citation>
    <scope>NUCLEOTIDE SEQUENCE [LARGE SCALE GENOMIC DNA]</scope>
    <source>
        <strain evidence="14">CCUG 53270</strain>
    </source>
</reference>
<evidence type="ECO:0000259" key="12">
    <source>
        <dbReference type="Pfam" id="PF02744"/>
    </source>
</evidence>
<evidence type="ECO:0000256" key="9">
    <source>
        <dbReference type="ARBA" id="ARBA00023277"/>
    </source>
</evidence>
<name>A0ABW3UXG5_9BACL</name>
<dbReference type="Pfam" id="PF01087">
    <property type="entry name" value="GalP_UDP_transf"/>
    <property type="match status" value="1"/>
</dbReference>
<accession>A0ABW3UXG5</accession>
<dbReference type="PANTHER" id="PTHR39191">
    <property type="entry name" value="GALACTOSE-1-PHOSPHATE URIDYLYLTRANSFERASE"/>
    <property type="match status" value="1"/>
</dbReference>
<evidence type="ECO:0000256" key="8">
    <source>
        <dbReference type="ARBA" id="ARBA00023144"/>
    </source>
</evidence>
<keyword evidence="9 10" id="KW-0119">Carbohydrate metabolism</keyword>
<comment type="catalytic activity">
    <reaction evidence="1 10">
        <text>alpha-D-galactose 1-phosphate + UDP-alpha-D-glucose = alpha-D-glucose 1-phosphate + UDP-alpha-D-galactose</text>
        <dbReference type="Rhea" id="RHEA:13989"/>
        <dbReference type="ChEBI" id="CHEBI:58336"/>
        <dbReference type="ChEBI" id="CHEBI:58601"/>
        <dbReference type="ChEBI" id="CHEBI:58885"/>
        <dbReference type="ChEBI" id="CHEBI:66914"/>
        <dbReference type="EC" id="2.7.7.12"/>
    </reaction>
</comment>
<comment type="pathway">
    <text evidence="3 10">Carbohydrate metabolism; galactose metabolism.</text>
</comment>
<keyword evidence="7 10" id="KW-0548">Nucleotidyltransferase</keyword>
<dbReference type="Proteomes" id="UP001597180">
    <property type="component" value="Unassembled WGS sequence"/>
</dbReference>
<sequence>MNDTTGMNREETAALTIERLLQFGIRHKLLEPIDIYAARNALLEMLRIGEPYSGKVEEESIDSPVELLEQLLDYAAETGILEDNNTTLRDLLDAKIMGCLMPRQSEVAGRFWKTAKQDSVERATNEFYRLCMDSNYIRADRIAKNQYWLAPTEYGDLEITVNLSKPEKDPKEIALLKTAAPSNYPKCLLCIDNVGYAGRLNHPARQNLRVIPVELDGEPWYFQYSPYVYYNEHSIILDHQHRPMQTSNKTFYRLFDFIDQFPHYFIGANADLPIVGGSILNHDHFQGGKHRFPMEKAPVEYSMSHPDYPNVKLGIVKWPMSVIRISGHNKLLLLKLADTILNEWKAYSDLAHDILAYTDQDGVRVPHNTITPIARNNANGEYELDLVLRNNRTSEEHPDGIFHPHQPLHHIKKENIGLIEVMGLAVLPGRLKDEMELLAQVLTGSLPLDAEITEHEEHPLYKHRDWIVELIAEHGTALTLTAAEEVLRKAIGHKFSCVLQDAGVFKRTEAGLDGFKAFIRTFGFR</sequence>
<dbReference type="NCBIfam" id="NF003629">
    <property type="entry name" value="PRK05270.1-2"/>
    <property type="match status" value="1"/>
</dbReference>
<comment type="subcellular location">
    <subcellularLocation>
        <location evidence="2 10">Cytoplasm</location>
    </subcellularLocation>
</comment>
<keyword evidence="5 10" id="KW-0963">Cytoplasm</keyword>
<evidence type="ECO:0000313" key="14">
    <source>
        <dbReference type="Proteomes" id="UP001597180"/>
    </source>
</evidence>
<keyword evidence="14" id="KW-1185">Reference proteome</keyword>
<dbReference type="HAMAP" id="MF_00571">
    <property type="entry name" value="GalP_UDP_trans"/>
    <property type="match status" value="1"/>
</dbReference>
<dbReference type="EMBL" id="JBHTLU010000045">
    <property type="protein sequence ID" value="MFD1224476.1"/>
    <property type="molecule type" value="Genomic_DNA"/>
</dbReference>
<gene>
    <name evidence="10" type="primary">galT</name>
    <name evidence="13" type="ORF">ACFQ4B_30650</name>
</gene>
<dbReference type="PANTHER" id="PTHR39191:SF1">
    <property type="entry name" value="DUF4922 DOMAIN-CONTAINING PROTEIN"/>
    <property type="match status" value="1"/>
</dbReference>
<comment type="caution">
    <text evidence="13">The sequence shown here is derived from an EMBL/GenBank/DDBJ whole genome shotgun (WGS) entry which is preliminary data.</text>
</comment>
<proteinExistence type="inferred from homology"/>
<dbReference type="RefSeq" id="WP_345586439.1">
    <property type="nucleotide sequence ID" value="NZ_BAABJG010000004.1"/>
</dbReference>
<dbReference type="InterPro" id="IPR000766">
    <property type="entry name" value="GalP_uridyl_Trfase_II"/>
</dbReference>
<keyword evidence="6 10" id="KW-0808">Transferase</keyword>
<dbReference type="InterPro" id="IPR005850">
    <property type="entry name" value="GalP_Utransf_C"/>
</dbReference>
<organism evidence="13 14">
    <name type="scientific">Paenibacillus vulneris</name>
    <dbReference type="NCBI Taxonomy" id="1133364"/>
    <lineage>
        <taxon>Bacteria</taxon>
        <taxon>Bacillati</taxon>
        <taxon>Bacillota</taxon>
        <taxon>Bacilli</taxon>
        <taxon>Bacillales</taxon>
        <taxon>Paenibacillaceae</taxon>
        <taxon>Paenibacillus</taxon>
    </lineage>
</organism>